<dbReference type="Gene3D" id="3.30.70.240">
    <property type="match status" value="1"/>
</dbReference>
<dbReference type="PROSITE" id="PS00910">
    <property type="entry name" value="UPF0029"/>
    <property type="match status" value="1"/>
</dbReference>
<dbReference type="NCBIfam" id="TIGR00257">
    <property type="entry name" value="IMPACT_YIGZ"/>
    <property type="match status" value="1"/>
</dbReference>
<dbReference type="SUPFAM" id="SSF54211">
    <property type="entry name" value="Ribosomal protein S5 domain 2-like"/>
    <property type="match status" value="1"/>
</dbReference>
<evidence type="ECO:0000259" key="3">
    <source>
        <dbReference type="Pfam" id="PF09186"/>
    </source>
</evidence>
<dbReference type="Proteomes" id="UP000503840">
    <property type="component" value="Unassembled WGS sequence"/>
</dbReference>
<feature type="domain" description="UPF0029" evidence="3">
    <location>
        <begin position="152"/>
        <end position="206"/>
    </location>
</feature>
<sequence>MFACRYPATMTARYSIPDSSFHRVEEMIKKSRFITTMAHAPSVEAAREFIDRIRAEHSDATHNCWAFQAGPPGSTAHVGMSDDGEPHGTAGRPMLNVLLHAPVGEIACVVTRYFGGIKLGTGGLVRAYAGMVKVGLDTLPVRERIVPVQMEVVLDYSAITLFKRLLPEYEAVVLEEAFTVDARYVLEMPEERAEGLRLALEEMTNGTVLVELLQEEHAQAAMSH</sequence>
<feature type="domain" description="Impact N-terminal" evidence="2">
    <location>
        <begin position="29"/>
        <end position="133"/>
    </location>
</feature>
<dbReference type="EMBL" id="BLVO01000013">
    <property type="protein sequence ID" value="GFM34448.1"/>
    <property type="molecule type" value="Genomic_DNA"/>
</dbReference>
<protein>
    <recommendedName>
        <fullName evidence="6">YigZ family protein</fullName>
    </recommendedName>
</protein>
<evidence type="ECO:0000313" key="5">
    <source>
        <dbReference type="Proteomes" id="UP000503840"/>
    </source>
</evidence>
<dbReference type="GO" id="GO:0006446">
    <property type="term" value="P:regulation of translational initiation"/>
    <property type="evidence" value="ECO:0007669"/>
    <property type="project" value="TreeGrafter"/>
</dbReference>
<dbReference type="InterPro" id="IPR035647">
    <property type="entry name" value="EFG_III/V"/>
</dbReference>
<comment type="similarity">
    <text evidence="1">Belongs to the IMPACT family.</text>
</comment>
<dbReference type="SUPFAM" id="SSF54980">
    <property type="entry name" value="EF-G C-terminal domain-like"/>
    <property type="match status" value="1"/>
</dbReference>
<dbReference type="PANTHER" id="PTHR16301">
    <property type="entry name" value="IMPACT-RELATED"/>
    <property type="match status" value="1"/>
</dbReference>
<dbReference type="InterPro" id="IPR020568">
    <property type="entry name" value="Ribosomal_Su5_D2-typ_SF"/>
</dbReference>
<keyword evidence="5" id="KW-1185">Reference proteome</keyword>
<comment type="caution">
    <text evidence="4">The sequence shown here is derived from an EMBL/GenBank/DDBJ whole genome shotgun (WGS) entry which is preliminary data.</text>
</comment>
<dbReference type="InterPro" id="IPR020569">
    <property type="entry name" value="UPF0029_Impact_CS"/>
</dbReference>
<dbReference type="InterPro" id="IPR036956">
    <property type="entry name" value="Impact_N_sf"/>
</dbReference>
<gene>
    <name evidence="4" type="ORF">DSM101010T_28130</name>
</gene>
<reference evidence="4 5" key="1">
    <citation type="submission" date="2020-05" db="EMBL/GenBank/DDBJ databases">
        <title>Draft genome sequence of Desulfovibrio sp. strain HN2T.</title>
        <authorList>
            <person name="Ueno A."/>
            <person name="Tamazawa S."/>
            <person name="Tamamura S."/>
            <person name="Murakami T."/>
            <person name="Kiyama T."/>
            <person name="Inomata H."/>
            <person name="Amano Y."/>
            <person name="Miyakawa K."/>
            <person name="Tamaki H."/>
            <person name="Naganuma T."/>
            <person name="Kaneko K."/>
        </authorList>
    </citation>
    <scope>NUCLEOTIDE SEQUENCE [LARGE SCALE GENOMIC DNA]</scope>
    <source>
        <strain evidence="4 5">HN2</strain>
    </source>
</reference>
<evidence type="ECO:0000256" key="1">
    <source>
        <dbReference type="ARBA" id="ARBA00007665"/>
    </source>
</evidence>
<name>A0A7J0BLK3_9BACT</name>
<evidence type="ECO:0008006" key="6">
    <source>
        <dbReference type="Google" id="ProtNLM"/>
    </source>
</evidence>
<proteinExistence type="inferred from homology"/>
<organism evidence="4 5">
    <name type="scientific">Desulfovibrio subterraneus</name>
    <dbReference type="NCBI Taxonomy" id="2718620"/>
    <lineage>
        <taxon>Bacteria</taxon>
        <taxon>Pseudomonadati</taxon>
        <taxon>Thermodesulfobacteriota</taxon>
        <taxon>Desulfovibrionia</taxon>
        <taxon>Desulfovibrionales</taxon>
        <taxon>Desulfovibrionaceae</taxon>
        <taxon>Desulfovibrio</taxon>
    </lineage>
</organism>
<dbReference type="InterPro" id="IPR001498">
    <property type="entry name" value="Impact_N"/>
</dbReference>
<accession>A0A7J0BLK3</accession>
<dbReference type="InterPro" id="IPR015269">
    <property type="entry name" value="UPF0029_Impact_C"/>
</dbReference>
<evidence type="ECO:0000259" key="2">
    <source>
        <dbReference type="Pfam" id="PF01205"/>
    </source>
</evidence>
<dbReference type="GO" id="GO:0005737">
    <property type="term" value="C:cytoplasm"/>
    <property type="evidence" value="ECO:0007669"/>
    <property type="project" value="TreeGrafter"/>
</dbReference>
<dbReference type="AlphaFoldDB" id="A0A7J0BLK3"/>
<dbReference type="Gene3D" id="3.30.230.30">
    <property type="entry name" value="Impact, N-terminal domain"/>
    <property type="match status" value="1"/>
</dbReference>
<dbReference type="InterPro" id="IPR015796">
    <property type="entry name" value="Impact_YigZ-like"/>
</dbReference>
<dbReference type="Pfam" id="PF01205">
    <property type="entry name" value="Impact_N"/>
    <property type="match status" value="1"/>
</dbReference>
<evidence type="ECO:0000313" key="4">
    <source>
        <dbReference type="EMBL" id="GFM34448.1"/>
    </source>
</evidence>
<dbReference type="PANTHER" id="PTHR16301:SF20">
    <property type="entry name" value="IMPACT FAMILY MEMBER YIGZ"/>
    <property type="match status" value="1"/>
</dbReference>
<dbReference type="Pfam" id="PF09186">
    <property type="entry name" value="DUF1949"/>
    <property type="match status" value="1"/>
</dbReference>
<dbReference type="InterPro" id="IPR023582">
    <property type="entry name" value="Impact"/>
</dbReference>